<reference evidence="2" key="1">
    <citation type="submission" date="2023-03" db="EMBL/GenBank/DDBJ databases">
        <title>Massive genome expansion in bonnet fungi (Mycena s.s.) driven by repeated elements and novel gene families across ecological guilds.</title>
        <authorList>
            <consortium name="Lawrence Berkeley National Laboratory"/>
            <person name="Harder C.B."/>
            <person name="Miyauchi S."/>
            <person name="Viragh M."/>
            <person name="Kuo A."/>
            <person name="Thoen E."/>
            <person name="Andreopoulos B."/>
            <person name="Lu D."/>
            <person name="Skrede I."/>
            <person name="Drula E."/>
            <person name="Henrissat B."/>
            <person name="Morin E."/>
            <person name="Kohler A."/>
            <person name="Barry K."/>
            <person name="LaButti K."/>
            <person name="Morin E."/>
            <person name="Salamov A."/>
            <person name="Lipzen A."/>
            <person name="Mereny Z."/>
            <person name="Hegedus B."/>
            <person name="Baldrian P."/>
            <person name="Stursova M."/>
            <person name="Weitz H."/>
            <person name="Taylor A."/>
            <person name="Grigoriev I.V."/>
            <person name="Nagy L.G."/>
            <person name="Martin F."/>
            <person name="Kauserud H."/>
        </authorList>
    </citation>
    <scope>NUCLEOTIDE SEQUENCE</scope>
    <source>
        <strain evidence="2">CBHHK067</strain>
    </source>
</reference>
<dbReference type="SUPFAM" id="SSF52047">
    <property type="entry name" value="RNI-like"/>
    <property type="match status" value="1"/>
</dbReference>
<dbReference type="EMBL" id="JARKIE010000025">
    <property type="protein sequence ID" value="KAJ7698614.1"/>
    <property type="molecule type" value="Genomic_DNA"/>
</dbReference>
<feature type="domain" description="F-box" evidence="1">
    <location>
        <begin position="1"/>
        <end position="43"/>
    </location>
</feature>
<dbReference type="InterPro" id="IPR032675">
    <property type="entry name" value="LRR_dom_sf"/>
</dbReference>
<dbReference type="PROSITE" id="PS50181">
    <property type="entry name" value="FBOX"/>
    <property type="match status" value="1"/>
</dbReference>
<dbReference type="Pfam" id="PF12937">
    <property type="entry name" value="F-box-like"/>
    <property type="match status" value="1"/>
</dbReference>
<evidence type="ECO:0000259" key="1">
    <source>
        <dbReference type="PROSITE" id="PS50181"/>
    </source>
</evidence>
<proteinExistence type="predicted"/>
<gene>
    <name evidence="2" type="ORF">B0H17DRAFT_1196718</name>
</gene>
<dbReference type="SUPFAM" id="SSF81383">
    <property type="entry name" value="F-box domain"/>
    <property type="match status" value="1"/>
</dbReference>
<dbReference type="Gene3D" id="1.20.1280.50">
    <property type="match status" value="1"/>
</dbReference>
<sequence length="371" mass="41448">MSVLPQELYDDIISLCDPRSLVSCGLVCRSWVPSSRIKLFANLRPLIISPSSLSQVLLLVDSPASTISPYITSIVLKDWVHAAVLSGSVSFYAILPRITGRMVAVESLAFHSTDWEEMADGALKFLVFAFKDTLKTLELRDCSCGTFGSLVSLACSFSALENLSLHRLVRLNPKGMELAGSPPPSLDCLRSIYAHGYIKKELFQWIMSTKRVGIEVVTVGPLLPGEARAVGKFLKSLKSNLKHITLSGESTPNLHRDIDLKHNGQLTSIHFTNLMLHQHGSEGLDWFIRMLLPMQSPSLRSLQFSFCVHSKGVGTLEAIDWLALRFSFCMSQHKEVKGWWVGYQEMAEKFVRERLPQYHDTGILCCDFEDS</sequence>
<accession>A0AAD7DTF8</accession>
<dbReference type="Proteomes" id="UP001221757">
    <property type="component" value="Unassembled WGS sequence"/>
</dbReference>
<dbReference type="AlphaFoldDB" id="A0AAD7DTF8"/>
<protein>
    <recommendedName>
        <fullName evidence="1">F-box domain-containing protein</fullName>
    </recommendedName>
</protein>
<evidence type="ECO:0000313" key="2">
    <source>
        <dbReference type="EMBL" id="KAJ7698614.1"/>
    </source>
</evidence>
<evidence type="ECO:0000313" key="3">
    <source>
        <dbReference type="Proteomes" id="UP001221757"/>
    </source>
</evidence>
<keyword evidence="3" id="KW-1185">Reference proteome</keyword>
<dbReference type="CDD" id="cd09917">
    <property type="entry name" value="F-box_SF"/>
    <property type="match status" value="1"/>
</dbReference>
<organism evidence="2 3">
    <name type="scientific">Mycena rosella</name>
    <name type="common">Pink bonnet</name>
    <name type="synonym">Agaricus rosellus</name>
    <dbReference type="NCBI Taxonomy" id="1033263"/>
    <lineage>
        <taxon>Eukaryota</taxon>
        <taxon>Fungi</taxon>
        <taxon>Dikarya</taxon>
        <taxon>Basidiomycota</taxon>
        <taxon>Agaricomycotina</taxon>
        <taxon>Agaricomycetes</taxon>
        <taxon>Agaricomycetidae</taxon>
        <taxon>Agaricales</taxon>
        <taxon>Marasmiineae</taxon>
        <taxon>Mycenaceae</taxon>
        <taxon>Mycena</taxon>
    </lineage>
</organism>
<dbReference type="Gene3D" id="3.80.10.10">
    <property type="entry name" value="Ribonuclease Inhibitor"/>
    <property type="match status" value="1"/>
</dbReference>
<dbReference type="InterPro" id="IPR001810">
    <property type="entry name" value="F-box_dom"/>
</dbReference>
<dbReference type="InterPro" id="IPR036047">
    <property type="entry name" value="F-box-like_dom_sf"/>
</dbReference>
<name>A0AAD7DTF8_MYCRO</name>
<comment type="caution">
    <text evidence="2">The sequence shown here is derived from an EMBL/GenBank/DDBJ whole genome shotgun (WGS) entry which is preliminary data.</text>
</comment>